<proteinExistence type="predicted"/>
<dbReference type="SUPFAM" id="SSF56672">
    <property type="entry name" value="DNA/RNA polymerases"/>
    <property type="match status" value="1"/>
</dbReference>
<dbReference type="CDD" id="cd09275">
    <property type="entry name" value="RNase_HI_RT_DIRS1"/>
    <property type="match status" value="1"/>
</dbReference>
<reference evidence="1 2" key="1">
    <citation type="submission" date="2022-01" db="EMBL/GenBank/DDBJ databases">
        <title>A high-quality chromosome-level genome assembly of rohu carp, Labeo rohita.</title>
        <authorList>
            <person name="Arick M.A. II"/>
            <person name="Hsu C.-Y."/>
            <person name="Magbanua Z."/>
            <person name="Pechanova O."/>
            <person name="Grover C."/>
            <person name="Miller E."/>
            <person name="Thrash A."/>
            <person name="Ezzel L."/>
            <person name="Alam S."/>
            <person name="Benzie J."/>
            <person name="Hamilton M."/>
            <person name="Karsi A."/>
            <person name="Lawrence M.L."/>
            <person name="Peterson D.G."/>
        </authorList>
    </citation>
    <scope>NUCLEOTIDE SEQUENCE [LARGE SCALE GENOMIC DNA]</scope>
    <source>
        <strain evidence="2">BAU-BD-2019</strain>
        <tissue evidence="1">Blood</tissue>
    </source>
</reference>
<dbReference type="Proteomes" id="UP000830375">
    <property type="component" value="Unassembled WGS sequence"/>
</dbReference>
<dbReference type="InterPro" id="IPR052055">
    <property type="entry name" value="Hepadnavirus_pol/RT"/>
</dbReference>
<dbReference type="PANTHER" id="PTHR33050:SF7">
    <property type="entry name" value="RIBONUCLEASE H"/>
    <property type="match status" value="1"/>
</dbReference>
<protein>
    <submittedName>
        <fullName evidence="1">ORF V: Enzymatic polyprotein</fullName>
    </submittedName>
</protein>
<dbReference type="InterPro" id="IPR043502">
    <property type="entry name" value="DNA/RNA_pol_sf"/>
</dbReference>
<organism evidence="1 2">
    <name type="scientific">Labeo rohita</name>
    <name type="common">Indian major carp</name>
    <name type="synonym">Cyprinus rohita</name>
    <dbReference type="NCBI Taxonomy" id="84645"/>
    <lineage>
        <taxon>Eukaryota</taxon>
        <taxon>Metazoa</taxon>
        <taxon>Chordata</taxon>
        <taxon>Craniata</taxon>
        <taxon>Vertebrata</taxon>
        <taxon>Euteleostomi</taxon>
        <taxon>Actinopterygii</taxon>
        <taxon>Neopterygii</taxon>
        <taxon>Teleostei</taxon>
        <taxon>Ostariophysi</taxon>
        <taxon>Cypriniformes</taxon>
        <taxon>Cyprinidae</taxon>
        <taxon>Labeoninae</taxon>
        <taxon>Labeonini</taxon>
        <taxon>Labeo</taxon>
    </lineage>
</organism>
<evidence type="ECO:0000313" key="1">
    <source>
        <dbReference type="EMBL" id="KAI2663416.1"/>
    </source>
</evidence>
<gene>
    <name evidence="1" type="ORF">H4Q32_011939</name>
</gene>
<evidence type="ECO:0000313" key="2">
    <source>
        <dbReference type="Proteomes" id="UP000830375"/>
    </source>
</evidence>
<sequence>MLCVYYSGSTYHAFYKIRCLSVVLRICESFAIILISPYSVYVDNDPKHTARVDFRQLSECPRVAQPQLRLEPNQIFLEKPKNVRLPPSNLTELENSIRADGGSALRCHTHPYERAVVKAAKKSVLSPVQRTTYLGMVWDSTVMQEYLSSTRTESILTAIKRVKLFQSFTLKQFQRLLGLMSATSNVIPFGLLYLRPLQWCRCLRALDIRRKPWSLSQGLVLGAPCHHVMLTTNVSHTGWGADMSGHSAQGLWESCHLSWHINCLEMQAIFCPIKPFLPDLRGHHVLVCTDNIGGLLHQPLGGSVFTPPIQPGVPDPSVGPGKTLFFESSLHPWVPQSESRHPVEARAKARGIEAPTRGGGPELEGVWSGLSGFLCLLRDLTLSSLVLPHTYSSSGTGCCGTDVDEAASVHISPNFSAPKSSGASAPGQGLSSFKQQTVQNWQCFWHTRLVSFAFDVLTNIKLGRQAKVVEVWLKGVSPKSTQSHQTFCTCQLQKQDVWAPEARSAVKYMAG</sequence>
<comment type="caution">
    <text evidence="1">The sequence shown here is derived from an EMBL/GenBank/DDBJ whole genome shotgun (WGS) entry which is preliminary data.</text>
</comment>
<keyword evidence="2" id="KW-1185">Reference proteome</keyword>
<name>A0ABQ8MMF9_LABRO</name>
<dbReference type="PANTHER" id="PTHR33050">
    <property type="entry name" value="REVERSE TRANSCRIPTASE DOMAIN-CONTAINING PROTEIN"/>
    <property type="match status" value="1"/>
</dbReference>
<dbReference type="EMBL" id="JACTAM010000006">
    <property type="protein sequence ID" value="KAI2663416.1"/>
    <property type="molecule type" value="Genomic_DNA"/>
</dbReference>
<accession>A0ABQ8MMF9</accession>